<protein>
    <submittedName>
        <fullName evidence="1">Uncharacterized protein</fullName>
    </submittedName>
</protein>
<dbReference type="AlphaFoldDB" id="A0A1M4DYM9"/>
<reference evidence="1" key="1">
    <citation type="submission" date="2016-04" db="EMBL/GenBank/DDBJ databases">
        <authorList>
            <person name="Evans L.H."/>
            <person name="Alamgir A."/>
            <person name="Owens N."/>
            <person name="Weber N.D."/>
            <person name="Virtaneva K."/>
            <person name="Barbian K."/>
            <person name="Babar A."/>
            <person name="Rosenke K."/>
        </authorList>
    </citation>
    <scope>NUCLEOTIDE SEQUENCE</scope>
    <source>
        <strain evidence="1">Nono1</strain>
    </source>
</reference>
<sequence length="294" mass="32189">MSALAVVTPTYAPDADLFAHLHRSVLAHTSDDTVHHVVVPDSDRRLFARYAGPRCRIWTYAEILPRRIVRVPLAGVWIDPRRPWPPLRGWVAQQAVKVAVTARLDAKVVLVADSDVVLVREAVPELFIRDGQVCLYRMDGGVHEGMTDHVTWHRVARELLGLPGPAPLPLPDYVSSLACWDPAVVREMQLRITDATGRDWLSAFVSYLQVSEFIVYGVFVDEVLGAAPPVNPAICHNRWDRTPLDPAGAIAFADLLPADAVGMMISAKSATPMAARCAAIERCSQITGPDGSTP</sequence>
<organism evidence="1">
    <name type="scientific">Nonomuraea gerenzanensis</name>
    <dbReference type="NCBI Taxonomy" id="93944"/>
    <lineage>
        <taxon>Bacteria</taxon>
        <taxon>Bacillati</taxon>
        <taxon>Actinomycetota</taxon>
        <taxon>Actinomycetes</taxon>
        <taxon>Streptosporangiales</taxon>
        <taxon>Streptosporangiaceae</taxon>
        <taxon>Nonomuraea</taxon>
    </lineage>
</organism>
<name>A0A1M4DYM9_9ACTN</name>
<gene>
    <name evidence="1" type="ORF">BN4615_P1144</name>
</gene>
<dbReference type="RefSeq" id="WP_225270985.1">
    <property type="nucleotide sequence ID" value="NZ_CP084058.1"/>
</dbReference>
<dbReference type="EMBL" id="LT559118">
    <property type="protein sequence ID" value="SBO91630.1"/>
    <property type="molecule type" value="Genomic_DNA"/>
</dbReference>
<evidence type="ECO:0000313" key="1">
    <source>
        <dbReference type="EMBL" id="SBO91630.1"/>
    </source>
</evidence>
<proteinExistence type="predicted"/>
<dbReference type="Pfam" id="PF20102">
    <property type="entry name" value="DUF6492"/>
    <property type="match status" value="1"/>
</dbReference>
<accession>A0A1M4DYM9</accession>
<dbReference type="InterPro" id="IPR045499">
    <property type="entry name" value="DUF6492"/>
</dbReference>